<evidence type="ECO:0000256" key="3">
    <source>
        <dbReference type="ARBA" id="ARBA00022737"/>
    </source>
</evidence>
<dbReference type="PROSITE" id="PS50297">
    <property type="entry name" value="ANK_REP_REGION"/>
    <property type="match status" value="1"/>
</dbReference>
<dbReference type="GO" id="GO:0034220">
    <property type="term" value="P:monoatomic ion transmembrane transport"/>
    <property type="evidence" value="ECO:0007669"/>
    <property type="project" value="UniProtKB-KW"/>
</dbReference>
<dbReference type="EMBL" id="CALNXJ010000024">
    <property type="protein sequence ID" value="CAH3129498.1"/>
    <property type="molecule type" value="Genomic_DNA"/>
</dbReference>
<accession>A0AAU9WXT6</accession>
<evidence type="ECO:0000256" key="5">
    <source>
        <dbReference type="ARBA" id="ARBA00023065"/>
    </source>
</evidence>
<keyword evidence="1" id="KW-0813">Transport</keyword>
<dbReference type="PANTHER" id="PTHR47143:SF1">
    <property type="entry name" value="ION_TRANS DOMAIN-CONTAINING PROTEIN"/>
    <property type="match status" value="1"/>
</dbReference>
<evidence type="ECO:0000313" key="9">
    <source>
        <dbReference type="EMBL" id="CAH3129498.1"/>
    </source>
</evidence>
<dbReference type="InterPro" id="IPR002110">
    <property type="entry name" value="Ankyrin_rpt"/>
</dbReference>
<keyword evidence="4 8" id="KW-0040">ANK repeat</keyword>
<protein>
    <submittedName>
        <fullName evidence="9">Uncharacterized protein</fullName>
    </submittedName>
</protein>
<proteinExistence type="predicted"/>
<feature type="repeat" description="ANK" evidence="8">
    <location>
        <begin position="89"/>
        <end position="121"/>
    </location>
</feature>
<dbReference type="InterPro" id="IPR036770">
    <property type="entry name" value="Ankyrin_rpt-contain_sf"/>
</dbReference>
<dbReference type="SMART" id="SM00248">
    <property type="entry name" value="ANK"/>
    <property type="match status" value="5"/>
</dbReference>
<name>A0AAU9WXT6_9CNID</name>
<dbReference type="Pfam" id="PF12796">
    <property type="entry name" value="Ank_2"/>
    <property type="match status" value="2"/>
</dbReference>
<dbReference type="InterPro" id="IPR052076">
    <property type="entry name" value="TRP_cation_channel"/>
</dbReference>
<evidence type="ECO:0000256" key="7">
    <source>
        <dbReference type="ARBA" id="ARBA00023303"/>
    </source>
</evidence>
<dbReference type="Gene3D" id="1.25.40.20">
    <property type="entry name" value="Ankyrin repeat-containing domain"/>
    <property type="match status" value="2"/>
</dbReference>
<evidence type="ECO:0000256" key="1">
    <source>
        <dbReference type="ARBA" id="ARBA00022448"/>
    </source>
</evidence>
<comment type="caution">
    <text evidence="9">The sequence shown here is derived from an EMBL/GenBank/DDBJ whole genome shotgun (WGS) entry which is preliminary data.</text>
</comment>
<dbReference type="Proteomes" id="UP001159428">
    <property type="component" value="Unassembled WGS sequence"/>
</dbReference>
<dbReference type="PROSITE" id="PS50088">
    <property type="entry name" value="ANK_REPEAT"/>
    <property type="match status" value="1"/>
</dbReference>
<evidence type="ECO:0000313" key="10">
    <source>
        <dbReference type="Proteomes" id="UP001159428"/>
    </source>
</evidence>
<organism evidence="9 10">
    <name type="scientific">Pocillopora meandrina</name>
    <dbReference type="NCBI Taxonomy" id="46732"/>
    <lineage>
        <taxon>Eukaryota</taxon>
        <taxon>Metazoa</taxon>
        <taxon>Cnidaria</taxon>
        <taxon>Anthozoa</taxon>
        <taxon>Hexacorallia</taxon>
        <taxon>Scleractinia</taxon>
        <taxon>Astrocoeniina</taxon>
        <taxon>Pocilloporidae</taxon>
        <taxon>Pocillopora</taxon>
    </lineage>
</organism>
<feature type="non-terminal residue" evidence="9">
    <location>
        <position position="211"/>
    </location>
</feature>
<keyword evidence="6" id="KW-0325">Glycoprotein</keyword>
<evidence type="ECO:0000256" key="2">
    <source>
        <dbReference type="ARBA" id="ARBA00022606"/>
    </source>
</evidence>
<keyword evidence="10" id="KW-1185">Reference proteome</keyword>
<dbReference type="PANTHER" id="PTHR47143">
    <property type="entry name" value="TRANSIENT RECEPTOR POTENTIAL CATION CHANNEL PROTEIN PAINLESS"/>
    <property type="match status" value="1"/>
</dbReference>
<dbReference type="SUPFAM" id="SSF48403">
    <property type="entry name" value="Ankyrin repeat"/>
    <property type="match status" value="1"/>
</dbReference>
<sequence>MKLLLQKREAYPLVTEKDITGFTPVYYAAKYGHFRNILLFMERNKAATSVTSDALDTAFHGSARYGWKEIVEVVLTGRKIRSINLKGNQGKTSLQFACAEGHDKVVELLIKLGACVEKDHNDRTALHIAAMRGSKRCVQCILQNHPQCINLFDKNQNTALHLTVIHGHTDIVSCLLSHSEQQILMNKKNHNVLDSTINAERKNVARAIASH</sequence>
<reference evidence="9 10" key="1">
    <citation type="submission" date="2022-05" db="EMBL/GenBank/DDBJ databases">
        <authorList>
            <consortium name="Genoscope - CEA"/>
            <person name="William W."/>
        </authorList>
    </citation>
    <scope>NUCLEOTIDE SEQUENCE [LARGE SCALE GENOMIC DNA]</scope>
</reference>
<keyword evidence="7" id="KW-0407">Ion channel</keyword>
<dbReference type="GO" id="GO:1902495">
    <property type="term" value="C:transmembrane transporter complex"/>
    <property type="evidence" value="ECO:0007669"/>
    <property type="project" value="TreeGrafter"/>
</dbReference>
<gene>
    <name evidence="9" type="ORF">PMEA_00013985</name>
</gene>
<keyword evidence="2" id="KW-0716">Sensory transduction</keyword>
<evidence type="ECO:0000256" key="8">
    <source>
        <dbReference type="PROSITE-ProRule" id="PRU00023"/>
    </source>
</evidence>
<dbReference type="GO" id="GO:0022857">
    <property type="term" value="F:transmembrane transporter activity"/>
    <property type="evidence" value="ECO:0007669"/>
    <property type="project" value="TreeGrafter"/>
</dbReference>
<keyword evidence="5" id="KW-0406">Ion transport</keyword>
<keyword evidence="3" id="KW-0677">Repeat</keyword>
<evidence type="ECO:0000256" key="6">
    <source>
        <dbReference type="ARBA" id="ARBA00023180"/>
    </source>
</evidence>
<evidence type="ECO:0000256" key="4">
    <source>
        <dbReference type="ARBA" id="ARBA00023043"/>
    </source>
</evidence>
<dbReference type="AlphaFoldDB" id="A0AAU9WXT6"/>